<dbReference type="CDD" id="cd03235">
    <property type="entry name" value="ABC_Metallic_Cations"/>
    <property type="match status" value="1"/>
</dbReference>
<dbReference type="InterPro" id="IPR050153">
    <property type="entry name" value="Metal_Ion_Import_ABC"/>
</dbReference>
<dbReference type="Gene3D" id="3.40.50.300">
    <property type="entry name" value="P-loop containing nucleotide triphosphate hydrolases"/>
    <property type="match status" value="1"/>
</dbReference>
<dbReference type="InterPro" id="IPR003439">
    <property type="entry name" value="ABC_transporter-like_ATP-bd"/>
</dbReference>
<keyword evidence="2" id="KW-0813">Transport</keyword>
<dbReference type="InterPro" id="IPR003593">
    <property type="entry name" value="AAA+_ATPase"/>
</dbReference>
<name>A0ABW5DN26_9PROT</name>
<dbReference type="SUPFAM" id="SSF52540">
    <property type="entry name" value="P-loop containing nucleoside triphosphate hydrolases"/>
    <property type="match status" value="1"/>
</dbReference>
<proteinExistence type="inferred from homology"/>
<dbReference type="RefSeq" id="WP_379875060.1">
    <property type="nucleotide sequence ID" value="NZ_JBHUIP010000003.1"/>
</dbReference>
<protein>
    <submittedName>
        <fullName evidence="8">Metal ABC transporter ATP-binding protein</fullName>
    </submittedName>
</protein>
<dbReference type="SMART" id="SM00382">
    <property type="entry name" value="AAA"/>
    <property type="match status" value="1"/>
</dbReference>
<dbReference type="PROSITE" id="PS00211">
    <property type="entry name" value="ABC_TRANSPORTER_1"/>
    <property type="match status" value="1"/>
</dbReference>
<keyword evidence="4 8" id="KW-0067">ATP-binding</keyword>
<keyword evidence="5" id="KW-0862">Zinc</keyword>
<comment type="similarity">
    <text evidence="1">Belongs to the ABC transporter superfamily.</text>
</comment>
<accession>A0ABW5DN26</accession>
<evidence type="ECO:0000256" key="3">
    <source>
        <dbReference type="ARBA" id="ARBA00022741"/>
    </source>
</evidence>
<comment type="caution">
    <text evidence="8">The sequence shown here is derived from an EMBL/GenBank/DDBJ whole genome shotgun (WGS) entry which is preliminary data.</text>
</comment>
<evidence type="ECO:0000256" key="1">
    <source>
        <dbReference type="ARBA" id="ARBA00005417"/>
    </source>
</evidence>
<organism evidence="8 9">
    <name type="scientific">Lacibacterium aquatile</name>
    <dbReference type="NCBI Taxonomy" id="1168082"/>
    <lineage>
        <taxon>Bacteria</taxon>
        <taxon>Pseudomonadati</taxon>
        <taxon>Pseudomonadota</taxon>
        <taxon>Alphaproteobacteria</taxon>
        <taxon>Rhodospirillales</taxon>
        <taxon>Rhodospirillaceae</taxon>
    </lineage>
</organism>
<evidence type="ECO:0000256" key="6">
    <source>
        <dbReference type="ARBA" id="ARBA00023065"/>
    </source>
</evidence>
<dbReference type="PANTHER" id="PTHR42734:SF5">
    <property type="entry name" value="IRON TRANSPORT SYSTEM ATP-BINDING PROTEIN HI_0361-RELATED"/>
    <property type="match status" value="1"/>
</dbReference>
<keyword evidence="5" id="KW-0864">Zinc transport</keyword>
<evidence type="ECO:0000256" key="4">
    <source>
        <dbReference type="ARBA" id="ARBA00022840"/>
    </source>
</evidence>
<dbReference type="GO" id="GO:0005524">
    <property type="term" value="F:ATP binding"/>
    <property type="evidence" value="ECO:0007669"/>
    <property type="project" value="UniProtKB-KW"/>
</dbReference>
<feature type="domain" description="ABC transporter" evidence="7">
    <location>
        <begin position="4"/>
        <end position="232"/>
    </location>
</feature>
<dbReference type="Pfam" id="PF00005">
    <property type="entry name" value="ABC_tran"/>
    <property type="match status" value="1"/>
</dbReference>
<evidence type="ECO:0000313" key="8">
    <source>
        <dbReference type="EMBL" id="MFD2262145.1"/>
    </source>
</evidence>
<evidence type="ECO:0000313" key="9">
    <source>
        <dbReference type="Proteomes" id="UP001597295"/>
    </source>
</evidence>
<dbReference type="InterPro" id="IPR017871">
    <property type="entry name" value="ABC_transporter-like_CS"/>
</dbReference>
<evidence type="ECO:0000259" key="7">
    <source>
        <dbReference type="PROSITE" id="PS50893"/>
    </source>
</evidence>
<keyword evidence="6" id="KW-0406">Ion transport</keyword>
<gene>
    <name evidence="8" type="ORF">ACFSM5_04545</name>
</gene>
<evidence type="ECO:0000256" key="5">
    <source>
        <dbReference type="ARBA" id="ARBA00022906"/>
    </source>
</evidence>
<dbReference type="InterPro" id="IPR027417">
    <property type="entry name" value="P-loop_NTPase"/>
</dbReference>
<reference evidence="9" key="1">
    <citation type="journal article" date="2019" name="Int. J. Syst. Evol. Microbiol.">
        <title>The Global Catalogue of Microorganisms (GCM) 10K type strain sequencing project: providing services to taxonomists for standard genome sequencing and annotation.</title>
        <authorList>
            <consortium name="The Broad Institute Genomics Platform"/>
            <consortium name="The Broad Institute Genome Sequencing Center for Infectious Disease"/>
            <person name="Wu L."/>
            <person name="Ma J."/>
        </authorList>
    </citation>
    <scope>NUCLEOTIDE SEQUENCE [LARGE SCALE GENOMIC DNA]</scope>
    <source>
        <strain evidence="9">CGMCC 1.19062</strain>
    </source>
</reference>
<keyword evidence="9" id="KW-1185">Reference proteome</keyword>
<sequence>MSTITLDNLTLTYQRHPAIHHVSGSFETGSMTAIVGPNGAGKSSLLKAIVGLMPPSGGHVRLQGCERRDIAYLPQSAEMDRSFPLSVMDCVLMGAWRTVGPFRSLGKAAQRDALAALAAVGLSGFERRMIAELSAGQFQRVLFARVMVQDAPVILLDEPFNAIDARTTADLLTLVRRWHGEQRTIIAVLHDMEQVRLNFPRTLMVARELIGWGSTEETLTPANLSRARARSEAWDDHADICAA</sequence>
<dbReference type="PANTHER" id="PTHR42734">
    <property type="entry name" value="METAL TRANSPORT SYSTEM ATP-BINDING PROTEIN TM_0124-RELATED"/>
    <property type="match status" value="1"/>
</dbReference>
<dbReference type="PROSITE" id="PS50893">
    <property type="entry name" value="ABC_TRANSPORTER_2"/>
    <property type="match status" value="1"/>
</dbReference>
<evidence type="ECO:0000256" key="2">
    <source>
        <dbReference type="ARBA" id="ARBA00022448"/>
    </source>
</evidence>
<dbReference type="EMBL" id="JBHUIP010000003">
    <property type="protein sequence ID" value="MFD2262145.1"/>
    <property type="molecule type" value="Genomic_DNA"/>
</dbReference>
<keyword evidence="3" id="KW-0547">Nucleotide-binding</keyword>
<dbReference type="Proteomes" id="UP001597295">
    <property type="component" value="Unassembled WGS sequence"/>
</dbReference>